<keyword evidence="5" id="KW-1185">Reference proteome</keyword>
<dbReference type="PROSITE" id="PS01159">
    <property type="entry name" value="WW_DOMAIN_1"/>
    <property type="match status" value="1"/>
</dbReference>
<dbReference type="InterPro" id="IPR001478">
    <property type="entry name" value="PDZ"/>
</dbReference>
<dbReference type="InterPro" id="IPR038763">
    <property type="entry name" value="DHH_sf"/>
</dbReference>
<comment type="caution">
    <text evidence="4">The sequence shown here is derived from an EMBL/GenBank/DDBJ whole genome shotgun (WGS) entry which is preliminary data.</text>
</comment>
<dbReference type="InterPro" id="IPR001202">
    <property type="entry name" value="WW_dom"/>
</dbReference>
<dbReference type="Proteomes" id="UP001515480">
    <property type="component" value="Unassembled WGS sequence"/>
</dbReference>
<dbReference type="Gene3D" id="2.20.70.10">
    <property type="match status" value="1"/>
</dbReference>
<dbReference type="EMBL" id="JBGBPQ010000023">
    <property type="protein sequence ID" value="KAL1500596.1"/>
    <property type="molecule type" value="Genomic_DNA"/>
</dbReference>
<dbReference type="InterPro" id="IPR036020">
    <property type="entry name" value="WW_dom_sf"/>
</dbReference>
<evidence type="ECO:0008006" key="6">
    <source>
        <dbReference type="Google" id="ProtNLM"/>
    </source>
</evidence>
<proteinExistence type="predicted"/>
<feature type="domain" description="WW" evidence="2">
    <location>
        <begin position="584"/>
        <end position="618"/>
    </location>
</feature>
<accession>A0AB34IN69</accession>
<sequence>MHLSTVSLRRNALGLGIQFDRHHCVAALLDGAAAAAHGGILVGDRLVGVGGRHVFAGDDLCAAFPRGTQPIELTFLRAVGSDCPPGGGEEEEAAARGGGGERLLVVSGGGGVDIDGLACAVGMAELLSSTHREAVAWLHPPWTATIPAFVAQWDLPLETDVNLRLAPDDRFVVVDASDPTHAAAPLERVVAVLGHRSDWEGFWRAREGVEVEIERVAACASLVARRFMRARTPPRAATARLLLMAVLSNSMDLKLPLTSECDLQAAAYLRSLLPDAAALREALFDAATAALLDDPLRCLLADVKHTLVRGAHLSIAQLELTSSRAAELSGRAALAALYARLAAATRHPPLLIVPSLLTCSSTLLCSDHALLASLHRSYGGTLTFAPLPVETGEAPPPLAVETGEAPPPLAVETEEIFSGEARHPLPLEGEERLAVLHTPCLVLRKMILRELLDAAGGRGGGIAASPFTFEPRWSPEEEAAATPASPFRLEEEAALLSPPLGEEGRGEDEASALGKGDEEGGGGEGGGEAEDELPEWLLEAAEQLELITAAAAEGAECAAPQEGEGRPRGSAAEQAVRLMSVAAAGLPNGWQMGWSVTFRRAYFYHEAMGLSQWEDPTAAPPPSTGAGVAKASSGWQADALVWREQQRLEAWARERAASHEQAHPPKEEPRVMSEAERRQAVLRVRSVWQQLDQEARAELKAMATRRGLDRAGERAAAGP</sequence>
<organism evidence="4 5">
    <name type="scientific">Prymnesium parvum</name>
    <name type="common">Toxic golden alga</name>
    <dbReference type="NCBI Taxonomy" id="97485"/>
    <lineage>
        <taxon>Eukaryota</taxon>
        <taxon>Haptista</taxon>
        <taxon>Haptophyta</taxon>
        <taxon>Prymnesiophyceae</taxon>
        <taxon>Prymnesiales</taxon>
        <taxon>Prymnesiaceae</taxon>
        <taxon>Prymnesium</taxon>
    </lineage>
</organism>
<feature type="domain" description="PDZ" evidence="3">
    <location>
        <begin position="5"/>
        <end position="54"/>
    </location>
</feature>
<dbReference type="PROSITE" id="PS50106">
    <property type="entry name" value="PDZ"/>
    <property type="match status" value="1"/>
</dbReference>
<name>A0AB34IN69_PRYPA</name>
<protein>
    <recommendedName>
        <fullName evidence="6">WW domain-containing protein</fullName>
    </recommendedName>
</protein>
<evidence type="ECO:0000256" key="1">
    <source>
        <dbReference type="SAM" id="MobiDB-lite"/>
    </source>
</evidence>
<reference evidence="4 5" key="1">
    <citation type="journal article" date="2024" name="Science">
        <title>Giant polyketide synthase enzymes in the biosynthesis of giant marine polyether toxins.</title>
        <authorList>
            <person name="Fallon T.R."/>
            <person name="Shende V.V."/>
            <person name="Wierzbicki I.H."/>
            <person name="Pendleton A.L."/>
            <person name="Watervoot N.F."/>
            <person name="Auber R.P."/>
            <person name="Gonzalez D.J."/>
            <person name="Wisecaver J.H."/>
            <person name="Moore B.S."/>
        </authorList>
    </citation>
    <scope>NUCLEOTIDE SEQUENCE [LARGE SCALE GENOMIC DNA]</scope>
    <source>
        <strain evidence="4 5">12B1</strain>
    </source>
</reference>
<dbReference type="SUPFAM" id="SSF50156">
    <property type="entry name" value="PDZ domain-like"/>
    <property type="match status" value="1"/>
</dbReference>
<dbReference type="SUPFAM" id="SSF51045">
    <property type="entry name" value="WW domain"/>
    <property type="match status" value="1"/>
</dbReference>
<dbReference type="AlphaFoldDB" id="A0AB34IN69"/>
<evidence type="ECO:0000313" key="4">
    <source>
        <dbReference type="EMBL" id="KAL1500596.1"/>
    </source>
</evidence>
<evidence type="ECO:0000259" key="2">
    <source>
        <dbReference type="PROSITE" id="PS50020"/>
    </source>
</evidence>
<evidence type="ECO:0000259" key="3">
    <source>
        <dbReference type="PROSITE" id="PS50106"/>
    </source>
</evidence>
<dbReference type="SMART" id="SM00456">
    <property type="entry name" value="WW"/>
    <property type="match status" value="1"/>
</dbReference>
<dbReference type="SUPFAM" id="SSF64182">
    <property type="entry name" value="DHH phosphoesterases"/>
    <property type="match status" value="1"/>
</dbReference>
<feature type="region of interest" description="Disordered" evidence="1">
    <location>
        <begin position="654"/>
        <end position="674"/>
    </location>
</feature>
<feature type="region of interest" description="Disordered" evidence="1">
    <location>
        <begin position="467"/>
        <end position="530"/>
    </location>
</feature>
<dbReference type="Gene3D" id="3.90.1640.10">
    <property type="entry name" value="inorganic pyrophosphatase (n-terminal core)"/>
    <property type="match status" value="1"/>
</dbReference>
<evidence type="ECO:0000313" key="5">
    <source>
        <dbReference type="Proteomes" id="UP001515480"/>
    </source>
</evidence>
<dbReference type="PROSITE" id="PS50020">
    <property type="entry name" value="WW_DOMAIN_2"/>
    <property type="match status" value="1"/>
</dbReference>
<dbReference type="InterPro" id="IPR036034">
    <property type="entry name" value="PDZ_sf"/>
</dbReference>
<gene>
    <name evidence="4" type="ORF">AB1Y20_013248</name>
</gene>
<dbReference type="CDD" id="cd00201">
    <property type="entry name" value="WW"/>
    <property type="match status" value="1"/>
</dbReference>